<dbReference type="PROSITE" id="PS50936">
    <property type="entry name" value="ENGC_GTPASE"/>
    <property type="match status" value="1"/>
</dbReference>
<dbReference type="Gene3D" id="3.40.50.300">
    <property type="entry name" value="P-loop containing nucleotide triphosphate hydrolases"/>
    <property type="match status" value="1"/>
</dbReference>
<keyword evidence="6 10" id="KW-0378">Hydrolase</keyword>
<name>A0ABV4TS26_9GAMM</name>
<comment type="similarity">
    <text evidence="10">Belongs to the TRAFAC class YlqF/YawG GTPase family. RsgA subfamily.</text>
</comment>
<feature type="domain" description="CP-type G" evidence="13">
    <location>
        <begin position="97"/>
        <end position="254"/>
    </location>
</feature>
<dbReference type="CDD" id="cd01854">
    <property type="entry name" value="YjeQ_EngC"/>
    <property type="match status" value="1"/>
</dbReference>
<evidence type="ECO:0000259" key="13">
    <source>
        <dbReference type="PROSITE" id="PS51721"/>
    </source>
</evidence>
<proteinExistence type="inferred from homology"/>
<evidence type="ECO:0000313" key="15">
    <source>
        <dbReference type="Proteomes" id="UP001575181"/>
    </source>
</evidence>
<comment type="function">
    <text evidence="10">One of several proteins that assist in the late maturation steps of the functional core of the 30S ribosomal subunit. Helps release RbfA from mature subunits. May play a role in the assembly of ribosomal proteins into the subunit. Circularly permuted GTPase that catalyzes slow GTP hydrolysis, GTPase activity is stimulated by the 30S ribosomal subunit.</text>
</comment>
<keyword evidence="8 10" id="KW-0694">RNA-binding</keyword>
<keyword evidence="5 10" id="KW-0547">Nucleotide-binding</keyword>
<organism evidence="14 15">
    <name type="scientific">Thiohalorhabdus methylotrophus</name>
    <dbReference type="NCBI Taxonomy" id="3242694"/>
    <lineage>
        <taxon>Bacteria</taxon>
        <taxon>Pseudomonadati</taxon>
        <taxon>Pseudomonadota</taxon>
        <taxon>Gammaproteobacteria</taxon>
        <taxon>Thiohalorhabdales</taxon>
        <taxon>Thiohalorhabdaceae</taxon>
        <taxon>Thiohalorhabdus</taxon>
    </lineage>
</organism>
<evidence type="ECO:0000256" key="7">
    <source>
        <dbReference type="ARBA" id="ARBA00022833"/>
    </source>
</evidence>
<keyword evidence="4 10" id="KW-0699">rRNA-binding</keyword>
<keyword evidence="9 10" id="KW-0342">GTP-binding</keyword>
<dbReference type="Gene3D" id="1.10.40.50">
    <property type="entry name" value="Probable gtpase engc, domain 3"/>
    <property type="match status" value="1"/>
</dbReference>
<reference evidence="14 15" key="1">
    <citation type="submission" date="2024-08" db="EMBL/GenBank/DDBJ databases">
        <title>Whole-genome sequencing of halo(alkali)philic microorganisms from hypersaline lakes.</title>
        <authorList>
            <person name="Sorokin D.Y."/>
            <person name="Merkel A.Y."/>
            <person name="Messina E."/>
            <person name="Yakimov M."/>
        </authorList>
    </citation>
    <scope>NUCLEOTIDE SEQUENCE [LARGE SCALE GENOMIC DNA]</scope>
    <source>
        <strain evidence="14 15">Cl-TMA</strain>
    </source>
</reference>
<comment type="subcellular location">
    <subcellularLocation>
        <location evidence="10">Cytoplasm</location>
    </subcellularLocation>
</comment>
<evidence type="ECO:0000313" key="14">
    <source>
        <dbReference type="EMBL" id="MFA9460077.1"/>
    </source>
</evidence>
<dbReference type="InterPro" id="IPR027417">
    <property type="entry name" value="P-loop_NTPase"/>
</dbReference>
<feature type="region of interest" description="Disordered" evidence="11">
    <location>
        <begin position="321"/>
        <end position="351"/>
    </location>
</feature>
<feature type="binding site" evidence="10">
    <location>
        <begin position="144"/>
        <end position="147"/>
    </location>
    <ligand>
        <name>GTP</name>
        <dbReference type="ChEBI" id="CHEBI:37565"/>
    </ligand>
</feature>
<dbReference type="EMBL" id="JBGUAW010000003">
    <property type="protein sequence ID" value="MFA9460077.1"/>
    <property type="molecule type" value="Genomic_DNA"/>
</dbReference>
<feature type="binding site" evidence="10">
    <location>
        <position position="282"/>
    </location>
    <ligand>
        <name>Zn(2+)</name>
        <dbReference type="ChEBI" id="CHEBI:29105"/>
    </ligand>
</feature>
<dbReference type="HAMAP" id="MF_01820">
    <property type="entry name" value="GTPase_RsgA"/>
    <property type="match status" value="1"/>
</dbReference>
<evidence type="ECO:0000256" key="10">
    <source>
        <dbReference type="HAMAP-Rule" id="MF_01820"/>
    </source>
</evidence>
<feature type="binding site" evidence="10">
    <location>
        <position position="277"/>
    </location>
    <ligand>
        <name>Zn(2+)</name>
        <dbReference type="ChEBI" id="CHEBI:29105"/>
    </ligand>
</feature>
<feature type="binding site" evidence="10">
    <location>
        <begin position="196"/>
        <end position="204"/>
    </location>
    <ligand>
        <name>GTP</name>
        <dbReference type="ChEBI" id="CHEBI:37565"/>
    </ligand>
</feature>
<keyword evidence="2 10" id="KW-0690">Ribosome biogenesis</keyword>
<dbReference type="PANTHER" id="PTHR32120">
    <property type="entry name" value="SMALL RIBOSOMAL SUBUNIT BIOGENESIS GTPASE RSGA"/>
    <property type="match status" value="1"/>
</dbReference>
<keyword evidence="1 10" id="KW-0963">Cytoplasm</keyword>
<dbReference type="PROSITE" id="PS51721">
    <property type="entry name" value="G_CP"/>
    <property type="match status" value="1"/>
</dbReference>
<dbReference type="NCBIfam" id="TIGR00157">
    <property type="entry name" value="ribosome small subunit-dependent GTPase A"/>
    <property type="match status" value="1"/>
</dbReference>
<dbReference type="SUPFAM" id="SSF52540">
    <property type="entry name" value="P-loop containing nucleoside triphosphate hydrolases"/>
    <property type="match status" value="1"/>
</dbReference>
<dbReference type="Pfam" id="PF03193">
    <property type="entry name" value="RsgA_GTPase"/>
    <property type="match status" value="1"/>
</dbReference>
<keyword evidence="3 10" id="KW-0479">Metal-binding</keyword>
<evidence type="ECO:0000259" key="12">
    <source>
        <dbReference type="PROSITE" id="PS50936"/>
    </source>
</evidence>
<feature type="binding site" evidence="10">
    <location>
        <position position="284"/>
    </location>
    <ligand>
        <name>Zn(2+)</name>
        <dbReference type="ChEBI" id="CHEBI:29105"/>
    </ligand>
</feature>
<evidence type="ECO:0000256" key="8">
    <source>
        <dbReference type="ARBA" id="ARBA00022884"/>
    </source>
</evidence>
<feature type="compositionally biased region" description="Basic and acidic residues" evidence="11">
    <location>
        <begin position="321"/>
        <end position="335"/>
    </location>
</feature>
<dbReference type="PANTHER" id="PTHR32120:SF10">
    <property type="entry name" value="SMALL RIBOSOMAL SUBUNIT BIOGENESIS GTPASE RSGA"/>
    <property type="match status" value="1"/>
</dbReference>
<dbReference type="EC" id="3.6.1.-" evidence="10"/>
<protein>
    <recommendedName>
        <fullName evidence="10">Small ribosomal subunit biogenesis GTPase RsgA</fullName>
        <ecNumber evidence="10">3.6.1.-</ecNumber>
    </recommendedName>
</protein>
<comment type="subunit">
    <text evidence="10">Monomer. Associates with 30S ribosomal subunit, binds 16S rRNA.</text>
</comment>
<keyword evidence="15" id="KW-1185">Reference proteome</keyword>
<evidence type="ECO:0000256" key="4">
    <source>
        <dbReference type="ARBA" id="ARBA00022730"/>
    </source>
</evidence>
<dbReference type="InterPro" id="IPR010914">
    <property type="entry name" value="RsgA_GTPase_dom"/>
</dbReference>
<evidence type="ECO:0000256" key="11">
    <source>
        <dbReference type="SAM" id="MobiDB-lite"/>
    </source>
</evidence>
<dbReference type="RefSeq" id="WP_373654866.1">
    <property type="nucleotide sequence ID" value="NZ_JBGUAW010000003.1"/>
</dbReference>
<evidence type="ECO:0000256" key="3">
    <source>
        <dbReference type="ARBA" id="ARBA00022723"/>
    </source>
</evidence>
<evidence type="ECO:0000256" key="6">
    <source>
        <dbReference type="ARBA" id="ARBA00022801"/>
    </source>
</evidence>
<dbReference type="InterPro" id="IPR004881">
    <property type="entry name" value="Ribosome_biogen_GTPase_RsgA"/>
</dbReference>
<comment type="caution">
    <text evidence="14">The sequence shown here is derived from an EMBL/GenBank/DDBJ whole genome shotgun (WGS) entry which is preliminary data.</text>
</comment>
<dbReference type="InterPro" id="IPR030378">
    <property type="entry name" value="G_CP_dom"/>
</dbReference>
<keyword evidence="7 10" id="KW-0862">Zinc</keyword>
<evidence type="ECO:0000256" key="5">
    <source>
        <dbReference type="ARBA" id="ARBA00022741"/>
    </source>
</evidence>
<comment type="cofactor">
    <cofactor evidence="10">
        <name>Zn(2+)</name>
        <dbReference type="ChEBI" id="CHEBI:29105"/>
    </cofactor>
    <text evidence="10">Binds 1 zinc ion per subunit.</text>
</comment>
<sequence length="351" mass="38914">MDDQNALARMGWHNDFLTQLDLEELETARPVRVADTDGRSVRILEAAGDERRLGLPPSTHPADRPLVGDWLLLDPDGGLRRRLERRTHLARRAAGTAERAQPMAANVDTLFVVMGLDGDFSPSRLERYLVMAREGEVDAVAVLTKPDLAKDPENARRSIEALPGHDGVVTLDPRHDDAAAALAPWLTSGATVAVMGSSGVGKSTLLNRLAGGEVEATGGVRKGDGKGHHTTTHRALYPLPSGAWLLDTPGMRELRLGEATEGLAEVFEDIERLARQCRFRDCAHEQEPGCAVRAAVEAGDLDPRRLRNWHKLLREQQRLAETEAEQRERHRDFHRYARKVMRTKRDQTGRS</sequence>
<dbReference type="Proteomes" id="UP001575181">
    <property type="component" value="Unassembled WGS sequence"/>
</dbReference>
<evidence type="ECO:0000256" key="9">
    <source>
        <dbReference type="ARBA" id="ARBA00023134"/>
    </source>
</evidence>
<accession>A0ABV4TS26</accession>
<evidence type="ECO:0000256" key="1">
    <source>
        <dbReference type="ARBA" id="ARBA00022490"/>
    </source>
</evidence>
<gene>
    <name evidence="10 14" type="primary">rsgA</name>
    <name evidence="14" type="ORF">ACERLL_04495</name>
</gene>
<evidence type="ECO:0000256" key="2">
    <source>
        <dbReference type="ARBA" id="ARBA00022517"/>
    </source>
</evidence>
<feature type="domain" description="EngC GTPase" evidence="12">
    <location>
        <begin position="105"/>
        <end position="252"/>
    </location>
</feature>
<feature type="binding site" evidence="10">
    <location>
        <position position="290"/>
    </location>
    <ligand>
        <name>Zn(2+)</name>
        <dbReference type="ChEBI" id="CHEBI:29105"/>
    </ligand>
</feature>